<protein>
    <submittedName>
        <fullName evidence="5">Transmembrane protease serine 6</fullName>
    </submittedName>
</protein>
<comment type="similarity">
    <text evidence="2">Belongs to the peptidase S1 family. CLIP subfamily.</text>
</comment>
<feature type="signal peptide" evidence="3">
    <location>
        <begin position="1"/>
        <end position="18"/>
    </location>
</feature>
<dbReference type="InterPro" id="IPR001314">
    <property type="entry name" value="Peptidase_S1A"/>
</dbReference>
<dbReference type="GO" id="GO:0006508">
    <property type="term" value="P:proteolysis"/>
    <property type="evidence" value="ECO:0007669"/>
    <property type="project" value="UniProtKB-KW"/>
</dbReference>
<evidence type="ECO:0000313" key="6">
    <source>
        <dbReference type="Proteomes" id="UP000198287"/>
    </source>
</evidence>
<feature type="domain" description="Peptidase S1" evidence="4">
    <location>
        <begin position="198"/>
        <end position="482"/>
    </location>
</feature>
<dbReference type="InterPro" id="IPR043504">
    <property type="entry name" value="Peptidase_S1_PA_chymotrypsin"/>
</dbReference>
<evidence type="ECO:0000259" key="4">
    <source>
        <dbReference type="PROSITE" id="PS50240"/>
    </source>
</evidence>
<keyword evidence="6" id="KW-1185">Reference proteome</keyword>
<evidence type="ECO:0000313" key="5">
    <source>
        <dbReference type="EMBL" id="OXA60478.1"/>
    </source>
</evidence>
<dbReference type="Proteomes" id="UP000198287">
    <property type="component" value="Unassembled WGS sequence"/>
</dbReference>
<keyword evidence="5" id="KW-0812">Transmembrane</keyword>
<proteinExistence type="inferred from homology"/>
<keyword evidence="1" id="KW-1015">Disulfide bond</keyword>
<dbReference type="CDD" id="cd00190">
    <property type="entry name" value="Tryp_SPc"/>
    <property type="match status" value="1"/>
</dbReference>
<keyword evidence="5" id="KW-0472">Membrane</keyword>
<dbReference type="FunFam" id="2.40.10.10:FF:000002">
    <property type="entry name" value="Transmembrane protease serine"/>
    <property type="match status" value="1"/>
</dbReference>
<dbReference type="EMBL" id="LNIX01000002">
    <property type="protein sequence ID" value="OXA60478.1"/>
    <property type="molecule type" value="Genomic_DNA"/>
</dbReference>
<dbReference type="AlphaFoldDB" id="A0A226ETD5"/>
<dbReference type="InterPro" id="IPR033116">
    <property type="entry name" value="TRYPSIN_SER"/>
</dbReference>
<organism evidence="5 6">
    <name type="scientific">Folsomia candida</name>
    <name type="common">Springtail</name>
    <dbReference type="NCBI Taxonomy" id="158441"/>
    <lineage>
        <taxon>Eukaryota</taxon>
        <taxon>Metazoa</taxon>
        <taxon>Ecdysozoa</taxon>
        <taxon>Arthropoda</taxon>
        <taxon>Hexapoda</taxon>
        <taxon>Collembola</taxon>
        <taxon>Entomobryomorpha</taxon>
        <taxon>Isotomoidea</taxon>
        <taxon>Isotomidae</taxon>
        <taxon>Proisotominae</taxon>
        <taxon>Folsomia</taxon>
    </lineage>
</organism>
<dbReference type="OrthoDB" id="414661at2759"/>
<dbReference type="PRINTS" id="PR00722">
    <property type="entry name" value="CHYMOTRYPSIN"/>
</dbReference>
<evidence type="ECO:0000256" key="1">
    <source>
        <dbReference type="ARBA" id="ARBA00023157"/>
    </source>
</evidence>
<gene>
    <name evidence="5" type="ORF">Fcan01_04545</name>
</gene>
<comment type="caution">
    <text evidence="5">The sequence shown here is derived from an EMBL/GenBank/DDBJ whole genome shotgun (WGS) entry which is preliminary data.</text>
</comment>
<dbReference type="SMART" id="SM00020">
    <property type="entry name" value="Tryp_SPc"/>
    <property type="match status" value="1"/>
</dbReference>
<dbReference type="InterPro" id="IPR001254">
    <property type="entry name" value="Trypsin_dom"/>
</dbReference>
<dbReference type="PROSITE" id="PS00135">
    <property type="entry name" value="TRYPSIN_SER"/>
    <property type="match status" value="1"/>
</dbReference>
<keyword evidence="5" id="KW-0645">Protease</keyword>
<dbReference type="PANTHER" id="PTHR24252:SF7">
    <property type="entry name" value="HYALIN"/>
    <property type="match status" value="1"/>
</dbReference>
<feature type="chain" id="PRO_5013098865" evidence="3">
    <location>
        <begin position="19"/>
        <end position="493"/>
    </location>
</feature>
<keyword evidence="3" id="KW-0732">Signal</keyword>
<sequence length="493" mass="53497">MVFVILLILVSIATVGSGAGVLNAITGGAKIVGMDALVNHTVRLKKVLKDTTLVTETDCIETMFMSPFHHPVTFTANSSIGDRQDPTCVWNFVGTEPCLPLITCPTFTVPCATSSLTITDGVYGYESFCGDNKPNQIQASNDLRDLYVTLNGSKSVNLECNVVCGRRGQKGGVVLGKKMEPKVNANCRCGMKANDNRIVGGEDAIKNEFPWLVALVEAGTRQPFCGGSIINDRFILTAATKIPKKTTLKSTSFILGHCFKGRFLDIKNIEIIVNGHILDSTPNLGVLKVKPPPKKYTDLAELARIDAANGSSRFAAEEVFVHPLYVSETNDFDVATILLDRPIDFKAIGKAGPICLPELPLSYMRTFGKRHATIAGWGLQGLEKEGTPTILQKLVVNVFLPSECKSLYAHRVNRRMLCGGFKEGGKDSCAGDSGGPLVMEDKDKVWYQIGSVSWGDGCAKEANPGVYFRTTESGQWLRHTANRNGAVWCDVPE</sequence>
<dbReference type="STRING" id="158441.A0A226ETD5"/>
<evidence type="ECO:0000256" key="2">
    <source>
        <dbReference type="ARBA" id="ARBA00024195"/>
    </source>
</evidence>
<dbReference type="Pfam" id="PF00089">
    <property type="entry name" value="Trypsin"/>
    <property type="match status" value="2"/>
</dbReference>
<dbReference type="InterPro" id="IPR009003">
    <property type="entry name" value="Peptidase_S1_PA"/>
</dbReference>
<dbReference type="PANTHER" id="PTHR24252">
    <property type="entry name" value="ACROSIN-RELATED"/>
    <property type="match status" value="1"/>
</dbReference>
<dbReference type="Gene3D" id="2.40.10.10">
    <property type="entry name" value="Trypsin-like serine proteases"/>
    <property type="match status" value="1"/>
</dbReference>
<name>A0A226ETD5_FOLCA</name>
<dbReference type="SUPFAM" id="SSF50494">
    <property type="entry name" value="Trypsin-like serine proteases"/>
    <property type="match status" value="1"/>
</dbReference>
<reference evidence="5 6" key="1">
    <citation type="submission" date="2015-12" db="EMBL/GenBank/DDBJ databases">
        <title>The genome of Folsomia candida.</title>
        <authorList>
            <person name="Faddeeva A."/>
            <person name="Derks M.F."/>
            <person name="Anvar Y."/>
            <person name="Smit S."/>
            <person name="Van Straalen N."/>
            <person name="Roelofs D."/>
        </authorList>
    </citation>
    <scope>NUCLEOTIDE SEQUENCE [LARGE SCALE GENOMIC DNA]</scope>
    <source>
        <strain evidence="5 6">VU population</strain>
        <tissue evidence="5">Whole body</tissue>
    </source>
</reference>
<dbReference type="PROSITE" id="PS50240">
    <property type="entry name" value="TRYPSIN_DOM"/>
    <property type="match status" value="1"/>
</dbReference>
<evidence type="ECO:0000256" key="3">
    <source>
        <dbReference type="SAM" id="SignalP"/>
    </source>
</evidence>
<keyword evidence="5" id="KW-0378">Hydrolase</keyword>
<accession>A0A226ETD5</accession>
<dbReference type="GO" id="GO:0004252">
    <property type="term" value="F:serine-type endopeptidase activity"/>
    <property type="evidence" value="ECO:0007669"/>
    <property type="project" value="InterPro"/>
</dbReference>